<dbReference type="InterPro" id="IPR012160">
    <property type="entry name" value="LtaS-like"/>
</dbReference>
<dbReference type="InterPro" id="IPR000917">
    <property type="entry name" value="Sulfatase_N"/>
</dbReference>
<keyword evidence="2" id="KW-1003">Cell membrane</keyword>
<keyword evidence="13" id="KW-1185">Reference proteome</keyword>
<proteinExistence type="predicted"/>
<evidence type="ECO:0000256" key="5">
    <source>
        <dbReference type="ARBA" id="ARBA00023136"/>
    </source>
</evidence>
<keyword evidence="3 9" id="KW-0812">Transmembrane</keyword>
<dbReference type="EMBL" id="RCCB01000014">
    <property type="protein sequence ID" value="RLJ23654.1"/>
    <property type="molecule type" value="Genomic_DNA"/>
</dbReference>
<comment type="subcellular location">
    <subcellularLocation>
        <location evidence="1">Cell membrane</location>
        <topology evidence="1">Multi-pass membrane protein</topology>
    </subcellularLocation>
</comment>
<keyword evidence="12" id="KW-0808">Transferase</keyword>
<keyword evidence="7" id="KW-0479">Metal-binding</keyword>
<feature type="active site" evidence="6">
    <location>
        <position position="327"/>
    </location>
</feature>
<dbReference type="RefSeq" id="WP_101472868.1">
    <property type="nucleotide sequence ID" value="NZ_PJND01000010.1"/>
</dbReference>
<dbReference type="Proteomes" id="UP000233767">
    <property type="component" value="Unassembled WGS sequence"/>
</dbReference>
<evidence type="ECO:0000256" key="3">
    <source>
        <dbReference type="ARBA" id="ARBA00022692"/>
    </source>
</evidence>
<keyword evidence="7" id="KW-0464">Manganese</keyword>
<dbReference type="GO" id="GO:0005886">
    <property type="term" value="C:plasma membrane"/>
    <property type="evidence" value="ECO:0007669"/>
    <property type="project" value="UniProtKB-SubCell"/>
</dbReference>
<reference evidence="12 14" key="2">
    <citation type="submission" date="2018-10" db="EMBL/GenBank/DDBJ databases">
        <title>Genomic Encyclopedia of Archaeal and Bacterial Type Strains, Phase II (KMG-II): from individual species to whole genera.</title>
        <authorList>
            <person name="Goeker M."/>
        </authorList>
    </citation>
    <scope>NUCLEOTIDE SEQUENCE [LARGE SCALE GENOMIC DNA]</scope>
    <source>
        <strain evidence="12 14">DSM 21886</strain>
    </source>
</reference>
<evidence type="ECO:0000256" key="6">
    <source>
        <dbReference type="PIRSR" id="PIRSR005091-1"/>
    </source>
</evidence>
<dbReference type="CDD" id="cd16015">
    <property type="entry name" value="LTA_synthase"/>
    <property type="match status" value="1"/>
</dbReference>
<dbReference type="GO" id="GO:0016740">
    <property type="term" value="F:transferase activity"/>
    <property type="evidence" value="ECO:0007669"/>
    <property type="project" value="UniProtKB-KW"/>
</dbReference>
<accession>A0A497UAJ0</accession>
<comment type="caution">
    <text evidence="12">The sequence shown here is derived from an EMBL/GenBank/DDBJ whole genome shotgun (WGS) entry which is preliminary data.</text>
</comment>
<feature type="domain" description="Sulfatase N-terminal" evidence="10">
    <location>
        <begin position="275"/>
        <end position="551"/>
    </location>
</feature>
<dbReference type="PIRSF" id="PIRSF005091">
    <property type="entry name" value="Mmb_sulf_HI1246"/>
    <property type="match status" value="1"/>
</dbReference>
<dbReference type="InterPro" id="IPR050448">
    <property type="entry name" value="OpgB/LTA_synthase_biosynth"/>
</dbReference>
<evidence type="ECO:0000313" key="13">
    <source>
        <dbReference type="Proteomes" id="UP000233767"/>
    </source>
</evidence>
<feature type="binding site" evidence="8">
    <location>
        <position position="282"/>
    </location>
    <ligand>
        <name>Mn(2+)</name>
        <dbReference type="ChEBI" id="CHEBI:29035"/>
    </ligand>
</feature>
<evidence type="ECO:0000256" key="8">
    <source>
        <dbReference type="PIRSR" id="PIRSR005091-3"/>
    </source>
</evidence>
<feature type="transmembrane region" description="Helical" evidence="9">
    <location>
        <begin position="141"/>
        <end position="162"/>
    </location>
</feature>
<protein>
    <submittedName>
        <fullName evidence="12">Phosphoglycerol transferase MdoB-like AlkP superfamily enzyme</fullName>
    </submittedName>
</protein>
<evidence type="ECO:0000313" key="12">
    <source>
        <dbReference type="EMBL" id="RLJ23654.1"/>
    </source>
</evidence>
<dbReference type="PANTHER" id="PTHR47371:SF3">
    <property type="entry name" value="PHOSPHOGLYCEROL TRANSFERASE I"/>
    <property type="match status" value="1"/>
</dbReference>
<name>A0A497UAJ0_9FLAO</name>
<organism evidence="12 14">
    <name type="scientific">Flavobacterium lindanitolerans</name>
    <dbReference type="NCBI Taxonomy" id="428988"/>
    <lineage>
        <taxon>Bacteria</taxon>
        <taxon>Pseudomonadati</taxon>
        <taxon>Bacteroidota</taxon>
        <taxon>Flavobacteriia</taxon>
        <taxon>Flavobacteriales</taxon>
        <taxon>Flavobacteriaceae</taxon>
        <taxon>Flavobacterium</taxon>
    </lineage>
</organism>
<feature type="transmembrane region" description="Helical" evidence="9">
    <location>
        <begin position="174"/>
        <end position="194"/>
    </location>
</feature>
<evidence type="ECO:0000256" key="4">
    <source>
        <dbReference type="ARBA" id="ARBA00022989"/>
    </source>
</evidence>
<dbReference type="EMBL" id="PJND01000010">
    <property type="protein sequence ID" value="PKW20389.1"/>
    <property type="molecule type" value="Genomic_DNA"/>
</dbReference>
<keyword evidence="4 9" id="KW-1133">Transmembrane helix</keyword>
<evidence type="ECO:0000256" key="7">
    <source>
        <dbReference type="PIRSR" id="PIRSR005091-2"/>
    </source>
</evidence>
<feature type="binding site" evidence="8">
    <location>
        <position position="499"/>
    </location>
    <ligand>
        <name>Mn(2+)</name>
        <dbReference type="ChEBI" id="CHEBI:29035"/>
    </ligand>
</feature>
<evidence type="ECO:0000313" key="14">
    <source>
        <dbReference type="Proteomes" id="UP000275027"/>
    </source>
</evidence>
<dbReference type="Pfam" id="PF00884">
    <property type="entry name" value="Sulfatase"/>
    <property type="match status" value="1"/>
</dbReference>
<evidence type="ECO:0000313" key="11">
    <source>
        <dbReference type="EMBL" id="PKW20389.1"/>
    </source>
</evidence>
<evidence type="ECO:0000256" key="2">
    <source>
        <dbReference type="ARBA" id="ARBA00022475"/>
    </source>
</evidence>
<keyword evidence="5 9" id="KW-0472">Membrane</keyword>
<feature type="transmembrane region" description="Helical" evidence="9">
    <location>
        <begin position="53"/>
        <end position="76"/>
    </location>
</feature>
<dbReference type="AlphaFoldDB" id="A0A497UAJ0"/>
<dbReference type="Gene3D" id="3.40.720.10">
    <property type="entry name" value="Alkaline Phosphatase, subunit A"/>
    <property type="match status" value="1"/>
</dbReference>
<feature type="binding site" evidence="8">
    <location>
        <position position="500"/>
    </location>
    <ligand>
        <name>Mn(2+)</name>
        <dbReference type="ChEBI" id="CHEBI:29035"/>
    </ligand>
</feature>
<dbReference type="GO" id="GO:0046872">
    <property type="term" value="F:metal ion binding"/>
    <property type="evidence" value="ECO:0007669"/>
    <property type="project" value="UniProtKB-KW"/>
</dbReference>
<reference evidence="11 13" key="1">
    <citation type="submission" date="2017-12" db="EMBL/GenBank/DDBJ databases">
        <title>Genomic Encyclopedia of Type Strains, Phase III (KMG-III): the genomes of soil and plant-associated and newly described type strains.</title>
        <authorList>
            <person name="Whitman W."/>
        </authorList>
    </citation>
    <scope>NUCLEOTIDE SEQUENCE [LARGE SCALE GENOMIC DNA]</scope>
    <source>
        <strain evidence="11 13">IP-10</strain>
    </source>
</reference>
<evidence type="ECO:0000256" key="1">
    <source>
        <dbReference type="ARBA" id="ARBA00004651"/>
    </source>
</evidence>
<evidence type="ECO:0000256" key="9">
    <source>
        <dbReference type="SAM" id="Phobius"/>
    </source>
</evidence>
<gene>
    <name evidence="11" type="ORF">B0G92_3101</name>
    <name evidence="12" type="ORF">CLV50_2927</name>
</gene>
<dbReference type="SUPFAM" id="SSF53649">
    <property type="entry name" value="Alkaline phosphatase-like"/>
    <property type="match status" value="1"/>
</dbReference>
<sequence>MKINWKNDFTVMLLRLLVVYVAFMLGRFIFYFFNDHLIDPIHHKDIFSLLRGSLMFDTVSILYLNLPFIFLSLLPFRFREKENYQKRLFWVYMISNSLGLLVNFADVFYYPYKQSRLVLGDLFLVKEDSFSLLILDFMVDYWYGFIFYFLVLAMLCVGYRRIGYEKSILSNNRDYYVVNSAYLGVMVFLTVFLVRGASLSKASFPISMSDAFLYTSNASHTSLILSNPFCLFRTIGKSKKVPKLEYFDKSTAEAYMPTTHMPSSSGKFKIDRNTNVFIIILESFGKAHIKSLSDQFKPKQETHTPFLDSLFNEGYLFTNAHQNGYRSMDALPAIWASIPTFKEPFLSLPNSVADYHALPACMNEMGYHTAFMHGAVKESMGFVSFGKNLDIKEFQSREEYEEAKGDDDFDGKWGIWDHKFWPFVHEKINVMPKPFFTTVFTLSSHHPFSIPAELKGKFAEGTLPIHRVIKYSDYALKTFFEGIKKEPWYKNTLFVITADHASGADSPKFLKPPFDYSIPILFYHPGKNFKGTDDKIMQHIDIMPTLLGMLDYDKPYFAFGKNHFNKEEQENHFAINFSNSAFNCTTDSYYYQFNEKDILVKSDYRKDPLWKNNLLKSKTPQDKKNVLYFKAFIQQYYSHLNERNFLPQQKSRKAKEIAGRDEDIILKGQETRSLKQKLKLR</sequence>
<dbReference type="PANTHER" id="PTHR47371">
    <property type="entry name" value="LIPOTEICHOIC ACID SYNTHASE"/>
    <property type="match status" value="1"/>
</dbReference>
<feature type="transmembrane region" description="Helical" evidence="9">
    <location>
        <begin position="12"/>
        <end position="33"/>
    </location>
</feature>
<evidence type="ECO:0000259" key="10">
    <source>
        <dbReference type="Pfam" id="PF00884"/>
    </source>
</evidence>
<feature type="transmembrane region" description="Helical" evidence="9">
    <location>
        <begin position="88"/>
        <end position="112"/>
    </location>
</feature>
<dbReference type="Proteomes" id="UP000275027">
    <property type="component" value="Unassembled WGS sequence"/>
</dbReference>
<feature type="binding site" evidence="7">
    <location>
        <position position="445"/>
    </location>
    <ligand>
        <name>substrate</name>
    </ligand>
</feature>
<dbReference type="InterPro" id="IPR017850">
    <property type="entry name" value="Alkaline_phosphatase_core_sf"/>
</dbReference>